<dbReference type="Proteomes" id="UP001230426">
    <property type="component" value="Unassembled WGS sequence"/>
</dbReference>
<keyword evidence="1" id="KW-0812">Transmembrane</keyword>
<evidence type="ECO:0000256" key="1">
    <source>
        <dbReference type="SAM" id="Phobius"/>
    </source>
</evidence>
<dbReference type="EMBL" id="JAUSRB010000002">
    <property type="protein sequence ID" value="MDP9865458.1"/>
    <property type="molecule type" value="Genomic_DNA"/>
</dbReference>
<accession>A0ABT9R893</accession>
<comment type="caution">
    <text evidence="2">The sequence shown here is derived from an EMBL/GenBank/DDBJ whole genome shotgun (WGS) entry which is preliminary data.</text>
</comment>
<sequence length="289" mass="30646">MGKYDSAPAMYIGATALAGMAAVVIPYARPITFLMGLMGGDSPEMERAAAQWNDKSPIHIEPLASPASLFLKPGAKPDPKPAEVRPPMIDPIQAGGGDIALLRQEMGRLVREIGNNKQWVGTSYDTFVKTFNEFDTNLALFESRRKGVGGSLDVAAEIYFWGAVVCQGIATVLAGLATYVSLARATAAFAATAEGQALGITLRLGATMQRIVDAHTKGVWRITGIVSAIAILYNQQSQSLPGVAAVQGKTPEFTQALKYESSTGGLTPDLEAAKPSEVKMPSLMPDFGW</sequence>
<evidence type="ECO:0000313" key="2">
    <source>
        <dbReference type="EMBL" id="MDP9865458.1"/>
    </source>
</evidence>
<evidence type="ECO:0000313" key="3">
    <source>
        <dbReference type="Proteomes" id="UP001230426"/>
    </source>
</evidence>
<reference evidence="2 3" key="1">
    <citation type="submission" date="2023-07" db="EMBL/GenBank/DDBJ databases">
        <title>Sequencing the genomes of 1000 actinobacteria strains.</title>
        <authorList>
            <person name="Klenk H.-P."/>
        </authorList>
    </citation>
    <scope>NUCLEOTIDE SEQUENCE [LARGE SCALE GENOMIC DNA]</scope>
    <source>
        <strain evidence="2 3">DSM 44109</strain>
    </source>
</reference>
<keyword evidence="1" id="KW-1133">Transmembrane helix</keyword>
<dbReference type="RefSeq" id="WP_306864844.1">
    <property type="nucleotide sequence ID" value="NZ_JAUSRB010000002.1"/>
</dbReference>
<evidence type="ECO:0008006" key="4">
    <source>
        <dbReference type="Google" id="ProtNLM"/>
    </source>
</evidence>
<organism evidence="2 3">
    <name type="scientific">Streptosporangium brasiliense</name>
    <dbReference type="NCBI Taxonomy" id="47480"/>
    <lineage>
        <taxon>Bacteria</taxon>
        <taxon>Bacillati</taxon>
        <taxon>Actinomycetota</taxon>
        <taxon>Actinomycetes</taxon>
        <taxon>Streptosporangiales</taxon>
        <taxon>Streptosporangiaceae</taxon>
        <taxon>Streptosporangium</taxon>
    </lineage>
</organism>
<feature type="transmembrane region" description="Helical" evidence="1">
    <location>
        <begin position="6"/>
        <end position="28"/>
    </location>
</feature>
<keyword evidence="1" id="KW-0472">Membrane</keyword>
<keyword evidence="3" id="KW-1185">Reference proteome</keyword>
<name>A0ABT9R893_9ACTN</name>
<protein>
    <recommendedName>
        <fullName evidence="4">ESX-1 secretion-associated protein EspA/EspE-like domain-containing protein</fullName>
    </recommendedName>
</protein>
<proteinExistence type="predicted"/>
<gene>
    <name evidence="2" type="ORF">J2S55_004724</name>
</gene>